<keyword evidence="5" id="KW-1185">Reference proteome</keyword>
<feature type="signal peptide" evidence="2">
    <location>
        <begin position="1"/>
        <end position="19"/>
    </location>
</feature>
<dbReference type="Gene3D" id="3.90.420.10">
    <property type="entry name" value="Oxidoreductase, molybdopterin-binding domain"/>
    <property type="match status" value="1"/>
</dbReference>
<feature type="transmembrane region" description="Helical" evidence="1">
    <location>
        <begin position="64"/>
        <end position="84"/>
    </location>
</feature>
<gene>
    <name evidence="4" type="ORF">IW245_006227</name>
</gene>
<dbReference type="RefSeq" id="WP_197006616.1">
    <property type="nucleotide sequence ID" value="NZ_BONS01000006.1"/>
</dbReference>
<dbReference type="SUPFAM" id="SSF56524">
    <property type="entry name" value="Oxidoreductase molybdopterin-binding domain"/>
    <property type="match status" value="1"/>
</dbReference>
<feature type="transmembrane region" description="Helical" evidence="1">
    <location>
        <begin position="177"/>
        <end position="198"/>
    </location>
</feature>
<feature type="transmembrane region" description="Helical" evidence="1">
    <location>
        <begin position="118"/>
        <end position="136"/>
    </location>
</feature>
<dbReference type="Pfam" id="PF00174">
    <property type="entry name" value="Oxidored_molyb"/>
    <property type="match status" value="1"/>
</dbReference>
<comment type="caution">
    <text evidence="4">The sequence shown here is derived from an EMBL/GenBank/DDBJ whole genome shotgun (WGS) entry which is preliminary data.</text>
</comment>
<evidence type="ECO:0000259" key="3">
    <source>
        <dbReference type="Pfam" id="PF00174"/>
    </source>
</evidence>
<sequence>MRKLTPVLTGLVSAAGALAVAELVAAWLNPTSSPVLAVGAAIIDATPRWLKEFAVQTFGTADKAVLLTVIYLSLAAYAGALGVLAVRRPSLGLVGVALFGVVGVAAVLGRPTAGPADVLPTVAGTLAGIWLLLSLAKRARDLADSDREFAEYAREQGKREGRVPGQRALAAEHRRSFLLLGAVAAGALVVGGGARLWAVARSVGTRSREAVRLPPSTLPVPDGVDLKLPELSSFYTDNRDFYRIDTALSVPQVDAATWKLKIHGMVDRPRTVTFDELRAMPAMERDITLNCVSNEVGGPYIGTARWLGVSLGALLREVGIRGGADQVVSRSTDGWTCGTPVATLLDGRDAMLVYGMNGQPLPIEHGFPVRVIVPGLYGYVSACKWLAEMEVTTFAEFDAYWVRRGWSAQAPVKTASRIDTPTRRAKAGPVSVAGVAWAQHRGISKVEVQVDDAPWQEARLAAEPSADTWRQWVHVWDATPGSHRLRVRATDGTGATQTGEERGVVPDGATGWHEVTVSVE</sequence>
<feature type="domain" description="Oxidoreductase molybdopterin-binding" evidence="3">
    <location>
        <begin position="248"/>
        <end position="401"/>
    </location>
</feature>
<dbReference type="EMBL" id="JADOUF010000001">
    <property type="protein sequence ID" value="MBG6140033.1"/>
    <property type="molecule type" value="Genomic_DNA"/>
</dbReference>
<dbReference type="Proteomes" id="UP000622552">
    <property type="component" value="Unassembled WGS sequence"/>
</dbReference>
<dbReference type="InterPro" id="IPR014756">
    <property type="entry name" value="Ig_E-set"/>
</dbReference>
<dbReference type="InterPro" id="IPR000572">
    <property type="entry name" value="OxRdtase_Mopterin-bd_dom"/>
</dbReference>
<feature type="chain" id="PRO_5038667702" evidence="2">
    <location>
        <begin position="20"/>
        <end position="520"/>
    </location>
</feature>
<keyword evidence="1" id="KW-1133">Transmembrane helix</keyword>
<evidence type="ECO:0000256" key="2">
    <source>
        <dbReference type="SAM" id="SignalP"/>
    </source>
</evidence>
<protein>
    <submittedName>
        <fullName evidence="4">DMSO/TMAO reductase YedYZ molybdopterin-dependent catalytic subunit</fullName>
    </submittedName>
</protein>
<keyword evidence="1" id="KW-0812">Transmembrane</keyword>
<evidence type="ECO:0000313" key="5">
    <source>
        <dbReference type="Proteomes" id="UP000622552"/>
    </source>
</evidence>
<dbReference type="GO" id="GO:0008482">
    <property type="term" value="F:sulfite oxidase activity"/>
    <property type="evidence" value="ECO:0007669"/>
    <property type="project" value="TreeGrafter"/>
</dbReference>
<organism evidence="4 5">
    <name type="scientific">Longispora fulva</name>
    <dbReference type="NCBI Taxonomy" id="619741"/>
    <lineage>
        <taxon>Bacteria</taxon>
        <taxon>Bacillati</taxon>
        <taxon>Actinomycetota</taxon>
        <taxon>Actinomycetes</taxon>
        <taxon>Micromonosporales</taxon>
        <taxon>Micromonosporaceae</taxon>
        <taxon>Longispora</taxon>
    </lineage>
</organism>
<dbReference type="GO" id="GO:0043546">
    <property type="term" value="F:molybdopterin cofactor binding"/>
    <property type="evidence" value="ECO:0007669"/>
    <property type="project" value="TreeGrafter"/>
</dbReference>
<dbReference type="PANTHER" id="PTHR19372:SF7">
    <property type="entry name" value="SULFITE OXIDASE, MITOCHONDRIAL"/>
    <property type="match status" value="1"/>
</dbReference>
<name>A0A8J7GN62_9ACTN</name>
<evidence type="ECO:0000256" key="1">
    <source>
        <dbReference type="SAM" id="Phobius"/>
    </source>
</evidence>
<dbReference type="InterPro" id="IPR036374">
    <property type="entry name" value="OxRdtase_Mopterin-bd_sf"/>
</dbReference>
<dbReference type="Gene3D" id="2.60.40.650">
    <property type="match status" value="1"/>
</dbReference>
<proteinExistence type="predicted"/>
<feature type="transmembrane region" description="Helical" evidence="1">
    <location>
        <begin position="91"/>
        <end position="112"/>
    </location>
</feature>
<dbReference type="GO" id="GO:0006790">
    <property type="term" value="P:sulfur compound metabolic process"/>
    <property type="evidence" value="ECO:0007669"/>
    <property type="project" value="TreeGrafter"/>
</dbReference>
<dbReference type="AlphaFoldDB" id="A0A8J7GN62"/>
<keyword evidence="1" id="KW-0472">Membrane</keyword>
<dbReference type="GO" id="GO:0020037">
    <property type="term" value="F:heme binding"/>
    <property type="evidence" value="ECO:0007669"/>
    <property type="project" value="TreeGrafter"/>
</dbReference>
<accession>A0A8J7GN62</accession>
<evidence type="ECO:0000313" key="4">
    <source>
        <dbReference type="EMBL" id="MBG6140033.1"/>
    </source>
</evidence>
<dbReference type="PANTHER" id="PTHR19372">
    <property type="entry name" value="SULFITE REDUCTASE"/>
    <property type="match status" value="1"/>
</dbReference>
<keyword evidence="2" id="KW-0732">Signal</keyword>
<reference evidence="4" key="1">
    <citation type="submission" date="2020-11" db="EMBL/GenBank/DDBJ databases">
        <title>Sequencing the genomes of 1000 actinobacteria strains.</title>
        <authorList>
            <person name="Klenk H.-P."/>
        </authorList>
    </citation>
    <scope>NUCLEOTIDE SEQUENCE</scope>
    <source>
        <strain evidence="4">DSM 45356</strain>
    </source>
</reference>
<dbReference type="SUPFAM" id="SSF81296">
    <property type="entry name" value="E set domains"/>
    <property type="match status" value="1"/>
</dbReference>